<organism evidence="1 2">
    <name type="scientific">Phytohabitans flavus</name>
    <dbReference type="NCBI Taxonomy" id="1076124"/>
    <lineage>
        <taxon>Bacteria</taxon>
        <taxon>Bacillati</taxon>
        <taxon>Actinomycetota</taxon>
        <taxon>Actinomycetes</taxon>
        <taxon>Micromonosporales</taxon>
        <taxon>Micromonosporaceae</taxon>
    </lineage>
</organism>
<proteinExistence type="predicted"/>
<reference evidence="1 2" key="2">
    <citation type="submission" date="2020-03" db="EMBL/GenBank/DDBJ databases">
        <authorList>
            <person name="Ichikawa N."/>
            <person name="Kimura A."/>
            <person name="Kitahashi Y."/>
            <person name="Uohara A."/>
        </authorList>
    </citation>
    <scope>NUCLEOTIDE SEQUENCE [LARGE SCALE GENOMIC DNA]</scope>
    <source>
        <strain evidence="1 2">NBRC 107702</strain>
    </source>
</reference>
<dbReference type="Proteomes" id="UP000502508">
    <property type="component" value="Chromosome"/>
</dbReference>
<dbReference type="KEGG" id="pfla:Pflav_042580"/>
<dbReference type="EMBL" id="AP022870">
    <property type="protein sequence ID" value="BCB77848.1"/>
    <property type="molecule type" value="Genomic_DNA"/>
</dbReference>
<dbReference type="AlphaFoldDB" id="A0A6F8XVT1"/>
<gene>
    <name evidence="1" type="ORF">Pflav_042580</name>
</gene>
<sequence>MDAYVHRRSFRLRQTLDDLKDKALSYRDVRGGPDRRSRSLTLRASHPTRALFGGVLRGADEGGFAGFGAAFVAGLGEQVGEAALAAADGGPGG</sequence>
<reference evidence="1 2" key="1">
    <citation type="submission" date="2020-03" db="EMBL/GenBank/DDBJ databases">
        <title>Whole genome shotgun sequence of Phytohabitans flavus NBRC 107702.</title>
        <authorList>
            <person name="Komaki H."/>
            <person name="Tamura T."/>
        </authorList>
    </citation>
    <scope>NUCLEOTIDE SEQUENCE [LARGE SCALE GENOMIC DNA]</scope>
    <source>
        <strain evidence="1 2">NBRC 107702</strain>
    </source>
</reference>
<protein>
    <submittedName>
        <fullName evidence="1">Uncharacterized protein</fullName>
    </submittedName>
</protein>
<evidence type="ECO:0000313" key="2">
    <source>
        <dbReference type="Proteomes" id="UP000502508"/>
    </source>
</evidence>
<evidence type="ECO:0000313" key="1">
    <source>
        <dbReference type="EMBL" id="BCB77848.1"/>
    </source>
</evidence>
<keyword evidence="2" id="KW-1185">Reference proteome</keyword>
<accession>A0A6F8XVT1</accession>
<name>A0A6F8XVT1_9ACTN</name>